<reference evidence="9" key="1">
    <citation type="journal article" date="2019" name="Int. J. Syst. Evol. Microbiol.">
        <title>The Global Catalogue of Microorganisms (GCM) 10K type strain sequencing project: providing services to taxonomists for standard genome sequencing and annotation.</title>
        <authorList>
            <consortium name="The Broad Institute Genomics Platform"/>
            <consortium name="The Broad Institute Genome Sequencing Center for Infectious Disease"/>
            <person name="Wu L."/>
            <person name="Ma J."/>
        </authorList>
    </citation>
    <scope>NUCLEOTIDE SEQUENCE [LARGE SCALE GENOMIC DNA]</scope>
    <source>
        <strain evidence="9">CCUG 55854</strain>
    </source>
</reference>
<dbReference type="InterPro" id="IPR004089">
    <property type="entry name" value="MCPsignal_dom"/>
</dbReference>
<keyword evidence="5" id="KW-1133">Transmembrane helix</keyword>
<comment type="similarity">
    <text evidence="2">Belongs to the methyl-accepting chemotaxis (MCP) protein family.</text>
</comment>
<dbReference type="PANTHER" id="PTHR43531:SF14">
    <property type="entry name" value="METHYL-ACCEPTING CHEMOTAXIS PROTEIN I-RELATED"/>
    <property type="match status" value="1"/>
</dbReference>
<feature type="coiled-coil region" evidence="4">
    <location>
        <begin position="83"/>
        <end position="117"/>
    </location>
</feature>
<dbReference type="PROSITE" id="PS50885">
    <property type="entry name" value="HAMP"/>
    <property type="match status" value="2"/>
</dbReference>
<dbReference type="RefSeq" id="WP_379655842.1">
    <property type="nucleotide sequence ID" value="NZ_JBHTKN010000003.1"/>
</dbReference>
<proteinExistence type="inferred from homology"/>
<feature type="domain" description="HAMP" evidence="7">
    <location>
        <begin position="403"/>
        <end position="449"/>
    </location>
</feature>
<feature type="domain" description="HAMP" evidence="7">
    <location>
        <begin position="216"/>
        <end position="268"/>
    </location>
</feature>
<evidence type="ECO:0000256" key="1">
    <source>
        <dbReference type="ARBA" id="ARBA00022481"/>
    </source>
</evidence>
<protein>
    <submittedName>
        <fullName evidence="8">Methyl-accepting chemotaxis protein</fullName>
    </submittedName>
</protein>
<dbReference type="PANTHER" id="PTHR43531">
    <property type="entry name" value="PROTEIN ICFG"/>
    <property type="match status" value="1"/>
</dbReference>
<name>A0ABW3LXW8_9GAMM</name>
<feature type="transmembrane region" description="Helical" evidence="5">
    <location>
        <begin position="13"/>
        <end position="33"/>
    </location>
</feature>
<accession>A0ABW3LXW8</accession>
<keyword evidence="1" id="KW-0488">Methylation</keyword>
<feature type="domain" description="Methyl-accepting transducer" evidence="6">
    <location>
        <begin position="454"/>
        <end position="683"/>
    </location>
</feature>
<dbReference type="SMART" id="SM00304">
    <property type="entry name" value="HAMP"/>
    <property type="match status" value="2"/>
</dbReference>
<dbReference type="InterPro" id="IPR041395">
    <property type="entry name" value="McpB_HAMP_3rd"/>
</dbReference>
<dbReference type="Gene3D" id="1.10.287.950">
    <property type="entry name" value="Methyl-accepting chemotaxis protein"/>
    <property type="match status" value="1"/>
</dbReference>
<keyword evidence="9" id="KW-1185">Reference proteome</keyword>
<dbReference type="SMART" id="SM00283">
    <property type="entry name" value="MA"/>
    <property type="match status" value="1"/>
</dbReference>
<dbReference type="Gene3D" id="1.20.120.1530">
    <property type="match status" value="2"/>
</dbReference>
<keyword evidence="3" id="KW-0807">Transducer</keyword>
<dbReference type="Pfam" id="PF18947">
    <property type="entry name" value="HAMP_2"/>
    <property type="match status" value="1"/>
</dbReference>
<evidence type="ECO:0000256" key="3">
    <source>
        <dbReference type="PROSITE-ProRule" id="PRU00284"/>
    </source>
</evidence>
<evidence type="ECO:0000256" key="2">
    <source>
        <dbReference type="ARBA" id="ARBA00029447"/>
    </source>
</evidence>
<comment type="caution">
    <text evidence="8">The sequence shown here is derived from an EMBL/GenBank/DDBJ whole genome shotgun (WGS) entry which is preliminary data.</text>
</comment>
<dbReference type="CDD" id="cd11386">
    <property type="entry name" value="MCP_signal"/>
    <property type="match status" value="1"/>
</dbReference>
<evidence type="ECO:0000313" key="8">
    <source>
        <dbReference type="EMBL" id="MFD1041934.1"/>
    </source>
</evidence>
<evidence type="ECO:0000256" key="4">
    <source>
        <dbReference type="SAM" id="Coils"/>
    </source>
</evidence>
<evidence type="ECO:0000313" key="9">
    <source>
        <dbReference type="Proteomes" id="UP001597033"/>
    </source>
</evidence>
<evidence type="ECO:0000256" key="5">
    <source>
        <dbReference type="SAM" id="Phobius"/>
    </source>
</evidence>
<dbReference type="InterPro" id="IPR051310">
    <property type="entry name" value="MCP_chemotaxis"/>
</dbReference>
<dbReference type="CDD" id="cd06225">
    <property type="entry name" value="HAMP"/>
    <property type="match status" value="1"/>
</dbReference>
<keyword evidence="5" id="KW-0472">Membrane</keyword>
<sequence length="753" mass="79628">MKWFNDLPIARKLALAFVATTAMTVALGLFSLLRLNTAHDQIKQTSSNWMPAVVHLGEMLSLLNEYRTYELAQLGRQGNAEELADYDKRLATTRASIEAAEAEYNAIEAESKADELALYDKVKAARAAYFSSHDNIAQAIAADDFATATAISEDASRAARREFAGALKALIKYNVDGLDAQVAAADSAHARTVAAIWTGMGLLGLLAGLLGWTIARAVSRPLQRATRVAGEIAQGRLDNAISADGRDEAGRLLASMRTMQDQLKAVLAAQAEMTVRHDEGQISFRIDDSGFPGDYGRMVRDTNALVAQHIGVKMRAVEVMRQYAAGDLSVDMDRLPGEKAVITDTMDLCKRNLSAINTEITRLAAAAAAGDFSQRGDAQAYQHDFRAMVAGLNQLMETTDGNLDEVSALLKAVADGDLTTRMDGDFHGVFARMRDDANATVAQLTSIVSRIQGASSAISTASTEIASGNNDLSRRTEQQAANLEETAASMEELTSTVKQNADHARQANQLAIGAASVASQGGQVVGQVVTTMADIQASSRKIADIISVIDGIAFQTNILALNAAVEAARAGEQGRGFAVVATEVRSLAQRSATAAKEIKSLIEDSTGRVADGAALAEQAGKTMGEIVASVQRVTDIMAEISAASQEQAAGIEQVNQTIVQMDETTQQNAALVEEATAAARAMEEQSASLAQAIAVFRIEGGHAPGTTAAPATPTPSTTTSRPAFVPVRKAARTVPASRIAGNTALADNEWSEF</sequence>
<evidence type="ECO:0000259" key="7">
    <source>
        <dbReference type="PROSITE" id="PS50885"/>
    </source>
</evidence>
<organism evidence="8 9">
    <name type="scientific">Pseudoxanthomonas kaohsiungensis</name>
    <dbReference type="NCBI Taxonomy" id="283923"/>
    <lineage>
        <taxon>Bacteria</taxon>
        <taxon>Pseudomonadati</taxon>
        <taxon>Pseudomonadota</taxon>
        <taxon>Gammaproteobacteria</taxon>
        <taxon>Lysobacterales</taxon>
        <taxon>Lysobacteraceae</taxon>
        <taxon>Pseudoxanthomonas</taxon>
    </lineage>
</organism>
<gene>
    <name evidence="8" type="ORF">ACFQ2N_06175</name>
</gene>
<dbReference type="Pfam" id="PF00015">
    <property type="entry name" value="MCPsignal"/>
    <property type="match status" value="1"/>
</dbReference>
<keyword evidence="4" id="KW-0175">Coiled coil</keyword>
<evidence type="ECO:0000259" key="6">
    <source>
        <dbReference type="PROSITE" id="PS50111"/>
    </source>
</evidence>
<dbReference type="Proteomes" id="UP001597033">
    <property type="component" value="Unassembled WGS sequence"/>
</dbReference>
<feature type="transmembrane region" description="Helical" evidence="5">
    <location>
        <begin position="194"/>
        <end position="215"/>
    </location>
</feature>
<dbReference type="Pfam" id="PF18575">
    <property type="entry name" value="HAMP_N3"/>
    <property type="match status" value="1"/>
</dbReference>
<dbReference type="SUPFAM" id="SSF158472">
    <property type="entry name" value="HAMP domain-like"/>
    <property type="match status" value="1"/>
</dbReference>
<dbReference type="EMBL" id="JBHTKN010000003">
    <property type="protein sequence ID" value="MFD1041934.1"/>
    <property type="molecule type" value="Genomic_DNA"/>
</dbReference>
<dbReference type="SUPFAM" id="SSF58104">
    <property type="entry name" value="Methyl-accepting chemotaxis protein (MCP) signaling domain"/>
    <property type="match status" value="1"/>
</dbReference>
<keyword evidence="5" id="KW-0812">Transmembrane</keyword>
<dbReference type="InterPro" id="IPR003660">
    <property type="entry name" value="HAMP_dom"/>
</dbReference>
<dbReference type="Pfam" id="PF00672">
    <property type="entry name" value="HAMP"/>
    <property type="match status" value="1"/>
</dbReference>
<dbReference type="InterPro" id="IPR024478">
    <property type="entry name" value="HlyB_4HB_MCP"/>
</dbReference>
<dbReference type="PROSITE" id="PS50111">
    <property type="entry name" value="CHEMOTAXIS_TRANSDUC_2"/>
    <property type="match status" value="1"/>
</dbReference>
<dbReference type="Pfam" id="PF12729">
    <property type="entry name" value="4HB_MCP_1"/>
    <property type="match status" value="1"/>
</dbReference>